<dbReference type="SUPFAM" id="SSF69593">
    <property type="entry name" value="Glycerol-3-phosphate (1)-acyltransferase"/>
    <property type="match status" value="1"/>
</dbReference>
<dbReference type="AlphaFoldDB" id="Q1JZK2"/>
<evidence type="ECO:0000313" key="5">
    <source>
        <dbReference type="EMBL" id="EAT15565.1"/>
    </source>
</evidence>
<evidence type="ECO:0000256" key="3">
    <source>
        <dbReference type="ARBA" id="ARBA00023315"/>
    </source>
</evidence>
<dbReference type="Proteomes" id="UP000005695">
    <property type="component" value="Unassembled WGS sequence"/>
</dbReference>
<evidence type="ECO:0000313" key="6">
    <source>
        <dbReference type="Proteomes" id="UP000005695"/>
    </source>
</evidence>
<keyword evidence="3 5" id="KW-0012">Acyltransferase</keyword>
<dbReference type="Pfam" id="PF01553">
    <property type="entry name" value="Acyltransferase"/>
    <property type="match status" value="1"/>
</dbReference>
<comment type="caution">
    <text evidence="5">The sequence shown here is derived from an EMBL/GenBank/DDBJ whole genome shotgun (WGS) entry which is preliminary data.</text>
</comment>
<reference evidence="5" key="1">
    <citation type="submission" date="2006-05" db="EMBL/GenBank/DDBJ databases">
        <title>Annotation of the draft genome assembly of Desulfuromonas acetoxidans DSM 684.</title>
        <authorList>
            <consortium name="US DOE Joint Genome Institute (JGI-ORNL)"/>
            <person name="Larimer F."/>
            <person name="Land M."/>
            <person name="Hauser L."/>
        </authorList>
    </citation>
    <scope>NUCLEOTIDE SEQUENCE [LARGE SCALE GENOMIC DNA]</scope>
    <source>
        <strain evidence="5">DSM 684</strain>
    </source>
</reference>
<dbReference type="EMBL" id="AAEW02000009">
    <property type="protein sequence ID" value="EAT15565.1"/>
    <property type="molecule type" value="Genomic_DNA"/>
</dbReference>
<proteinExistence type="predicted"/>
<accession>Q1JZK2</accession>
<evidence type="ECO:0000256" key="1">
    <source>
        <dbReference type="ARBA" id="ARBA00005189"/>
    </source>
</evidence>
<organism evidence="5 6">
    <name type="scientific">Desulfuromonas acetoxidans (strain DSM 684 / 11070)</name>
    <dbReference type="NCBI Taxonomy" id="281689"/>
    <lineage>
        <taxon>Bacteria</taxon>
        <taxon>Pseudomonadati</taxon>
        <taxon>Thermodesulfobacteriota</taxon>
        <taxon>Desulfuromonadia</taxon>
        <taxon>Desulfuromonadales</taxon>
        <taxon>Desulfuromonadaceae</taxon>
        <taxon>Desulfuromonas</taxon>
    </lineage>
</organism>
<dbReference type="GO" id="GO:0003841">
    <property type="term" value="F:1-acylglycerol-3-phosphate O-acyltransferase activity"/>
    <property type="evidence" value="ECO:0007669"/>
    <property type="project" value="TreeGrafter"/>
</dbReference>
<dbReference type="OrthoDB" id="9809618at2"/>
<evidence type="ECO:0000259" key="4">
    <source>
        <dbReference type="SMART" id="SM00563"/>
    </source>
</evidence>
<comment type="pathway">
    <text evidence="1">Lipid metabolism.</text>
</comment>
<keyword evidence="2" id="KW-0808">Transferase</keyword>
<sequence>MITVPLNQNAYHTADHSDGWLSAQLPTASFYARAFPIVFKAAWMARQDIYTDGDWSTSSLNILRALEKSGARLHIEGMEHVCASHEPCVFIGNHMSTLETFILPSLIAPYRRVTFVVKQSLVDYPVFKHVMRSRQPVVVNRTNPREDLKAVLEQGCEKLAQGTSIVVFPQTTRTTEFDPDQFNSIGIKLAKKAKVPIIPLALRTDAWENGKKLKDFGVIDPHRPIHFEFGAPMDAQGNAKEIHQAMVQFIQDRLKQWF</sequence>
<dbReference type="GO" id="GO:0006654">
    <property type="term" value="P:phosphatidic acid biosynthetic process"/>
    <property type="evidence" value="ECO:0007669"/>
    <property type="project" value="TreeGrafter"/>
</dbReference>
<evidence type="ECO:0000256" key="2">
    <source>
        <dbReference type="ARBA" id="ARBA00022679"/>
    </source>
</evidence>
<keyword evidence="6" id="KW-1185">Reference proteome</keyword>
<dbReference type="CDD" id="cd07989">
    <property type="entry name" value="LPLAT_AGPAT-like"/>
    <property type="match status" value="1"/>
</dbReference>
<dbReference type="PANTHER" id="PTHR10434:SF40">
    <property type="entry name" value="1-ACYL-SN-GLYCEROL-3-PHOSPHATE ACYLTRANSFERASE"/>
    <property type="match status" value="1"/>
</dbReference>
<dbReference type="RefSeq" id="WP_006000454.1">
    <property type="nucleotide sequence ID" value="NZ_AAEW02000009.1"/>
</dbReference>
<reference evidence="5" key="2">
    <citation type="submission" date="2006-05" db="EMBL/GenBank/DDBJ databases">
        <title>Sequencing of the draft genome and assembly of Desulfuromonas acetoxidans DSM 684.</title>
        <authorList>
            <consortium name="US DOE Joint Genome Institute (JGI-PGF)"/>
            <person name="Copeland A."/>
            <person name="Lucas S."/>
            <person name="Lapidus A."/>
            <person name="Barry K."/>
            <person name="Detter J.C."/>
            <person name="Glavina del Rio T."/>
            <person name="Hammon N."/>
            <person name="Israni S."/>
            <person name="Dalin E."/>
            <person name="Tice H."/>
            <person name="Bruce D."/>
            <person name="Pitluck S."/>
            <person name="Richardson P."/>
        </authorList>
    </citation>
    <scope>NUCLEOTIDE SEQUENCE [LARGE SCALE GENOMIC DNA]</scope>
    <source>
        <strain evidence="5">DSM 684</strain>
    </source>
</reference>
<protein>
    <submittedName>
        <fullName evidence="5">Phospholipid/glycerol acyltransferase</fullName>
    </submittedName>
</protein>
<name>Q1JZK2_DESA6</name>
<dbReference type="SMART" id="SM00563">
    <property type="entry name" value="PlsC"/>
    <property type="match status" value="1"/>
</dbReference>
<dbReference type="PANTHER" id="PTHR10434">
    <property type="entry name" value="1-ACYL-SN-GLYCEROL-3-PHOSPHATE ACYLTRANSFERASE"/>
    <property type="match status" value="1"/>
</dbReference>
<feature type="domain" description="Phospholipid/glycerol acyltransferase" evidence="4">
    <location>
        <begin position="88"/>
        <end position="205"/>
    </location>
</feature>
<dbReference type="InterPro" id="IPR002123">
    <property type="entry name" value="Plipid/glycerol_acylTrfase"/>
</dbReference>
<gene>
    <name evidence="5" type="ORF">Dace_1427</name>
</gene>